<dbReference type="SUPFAM" id="SSF49373">
    <property type="entry name" value="Invasin/intimin cell-adhesion fragments"/>
    <property type="match status" value="1"/>
</dbReference>
<dbReference type="Pfam" id="PF02368">
    <property type="entry name" value="Big_2"/>
    <property type="match status" value="1"/>
</dbReference>
<sequence>MSNFFRNIHPLLRRNKRPEKYDDTNFAVLNALNYELTQAEQETIASKIQSSLESATDTYLDTWGDWFGVYRKDGWDDEYYRARIIRELLLKRGTIPAIIDALVDFLNDNDAVVQIYEPWRNIFYTNKSKLNGDDHLMGYYYRFAIIDISIDRPFPPEIVEIIKAFKPAGVLFYLRLDTSLAKNKTTVESPYVYLDVTNKTELEFLNGLYYDLRGNINLSDQRTQVVGNNIFHTNNSKLNGEDVLAGAFNHGRGYIHLASTTLLDYTPKATDSMSNLKTTLGEAGSDMYNQTKEKDGRTASIQVPATKNVHTLYSNSLDFGEYDYSTAPNLLKTVTRNHWSNWTSSVSTPKDYVKVFDDYIIVDATDPSAVNVGRNVYIPNITRLTKGKQYTLSVSMMVDDEFDLSETSYNQSAVHYTIQSNGTPERPMIIRPNKTMVNQWQRVSVKFTVSTSINDGDYCFLHFYEGSGVTGKWYIRNDIMIQEGDQTSSQAPANQMPKITTDDYMFSHQNVTKTEEEGNITNFNNLPTSEPIRNIYVRNTEGTKKLIPLLSDKKQYTMSVEMWSEKEVTPSIRYRVNDSNNTPKFPLEIYNTKIPAKQWTEVSVTKTLDLPSNPNILPYFKASDFKPTSGATVEDVGKGIQVTFSKTDGATFLECIPNLQGLKANTKYTMSADITVKEGYTGKLDNLRIYYRKFPGGTGIINMWATNAVVGQKTQIKVTENSSANTDPTVYDRMYLTIHTTSTEPFVGTVLIENLKLEEGETVTPDYPQHWLHIAIPQAYEGIIKIKNDSIKIQEGAKTTKPSWKPNLLAEPYEVGDVPIQPNIAPNVGLPVTTSTQLITQQTLKDYVVKGETYTVTLKGTKPANQGFRVFIAQDNGNRTMADMKPIEGLPDQWGATFTYNIDNTNTGAKQLRIYQRYPELGSCKIDWVKIEKGNTRTPNIDSYDYVGSLIEDTETPTLDPTKYTWTVNGDVTNKKAYMVFDIKTFIEENYATEFEKLVADLGEDQALNAVFENFNISTALKALVSPSSPINFSVELYDFSTSAWHKLNTDSLDLRMRTFNLVANRVTDYLNDYKLLFVRYVFDNKTDKDVTVELDMLNVLFNYRLGDGYSLGLQSNVECLSEIPLKGLTLSSESVEVAIGETAKVTATPVPANATNKSLEWEIADPKIATVDTSGNITGVAIGETTLTVYGEDRTISATCSVSVKARHTLYSNSVDFGNYDYSGNPNLLSNVTNDSWTAEGVMKVTAVDDYLELVKDTTGRYGTAKIYNIPALRSDSQYTTSLEFYLKSGTSAEDLKKCNIAIEATNTSGQVFYSVIYMNNIPKMDEWVDLTSTFTTNTYTDSLTDWKFRVYVHPDVSASMRIRNNIKIEKGSTATPYQPNLLNAPYYLSKVPLGENLCDPTVKFPITSSVETLYSGRAPEDFVEGETYTVTIGATKPPAQSFGVYLALENHAIFKSVEGLPNTWTATLKIDRLGEKKNAVYIYQSPRQSVGACQIDWLKIEKGDTRTPNIDSYAYRGTVLTTSEESPKDPNAYTWSSI</sequence>
<evidence type="ECO:0000313" key="2">
    <source>
        <dbReference type="EMBL" id="CAD7757633.1"/>
    </source>
</evidence>
<dbReference type="SMART" id="SM00635">
    <property type="entry name" value="BID_2"/>
    <property type="match status" value="1"/>
</dbReference>
<dbReference type="InterPro" id="IPR008964">
    <property type="entry name" value="Invasin/intimin_cell_adhesion"/>
</dbReference>
<protein>
    <submittedName>
        <fullName evidence="2">Baseplate protein</fullName>
    </submittedName>
</protein>
<name>A0A8D6UEU3_9CAUD</name>
<gene>
    <name evidence="2" type="ORF">PORT_115</name>
</gene>
<dbReference type="InterPro" id="IPR003343">
    <property type="entry name" value="Big_2"/>
</dbReference>
<dbReference type="Gene3D" id="2.60.40.1080">
    <property type="match status" value="1"/>
</dbReference>
<proteinExistence type="predicted"/>
<feature type="domain" description="BIG2" evidence="1">
    <location>
        <begin position="1125"/>
        <end position="1202"/>
    </location>
</feature>
<accession>A0A8D6UEU3</accession>
<evidence type="ECO:0000259" key="1">
    <source>
        <dbReference type="SMART" id="SM00635"/>
    </source>
</evidence>
<dbReference type="EMBL" id="LR990835">
    <property type="protein sequence ID" value="CAD7757633.1"/>
    <property type="molecule type" value="Genomic_DNA"/>
</dbReference>
<reference evidence="2" key="1">
    <citation type="submission" date="2023-02" db="EMBL/GenBank/DDBJ databases">
        <authorList>
            <person name="Petit M.-A."/>
            <person name="Lossouarn J."/>
        </authorList>
    </citation>
    <scope>NUCLEOTIDE SEQUENCE [LARGE SCALE GENOMIC DNA]</scope>
</reference>
<organism evidence="2">
    <name type="scientific">Enterococcus phage Porthos</name>
    <dbReference type="NCBI Taxonomy" id="2795670"/>
    <lineage>
        <taxon>Viruses</taxon>
        <taxon>Duplodnaviria</taxon>
        <taxon>Heunggongvirae</taxon>
        <taxon>Uroviricota</taxon>
        <taxon>Caudoviricetes</taxon>
        <taxon>Herelleviridae</taxon>
        <taxon>Brockvirinae</taxon>
        <taxon>Schiekvirus</taxon>
        <taxon>Schiekvirus Porthos</taxon>
    </lineage>
</organism>
<dbReference type="Gene3D" id="2.60.120.260">
    <property type="entry name" value="Galactose-binding domain-like"/>
    <property type="match status" value="1"/>
</dbReference>